<evidence type="ECO:0000259" key="1">
    <source>
        <dbReference type="Pfam" id="PF07693"/>
    </source>
</evidence>
<dbReference type="EMBL" id="CP003620">
    <property type="protein sequence ID" value="AFZ11938.1"/>
    <property type="molecule type" value="Genomic_DNA"/>
</dbReference>
<dbReference type="KEGG" id="cep:Cri9333_1024"/>
<dbReference type="eggNOG" id="COG1067">
    <property type="taxonomic scope" value="Bacteria"/>
</dbReference>
<dbReference type="HOGENOM" id="CLU_041246_1_0_3"/>
<accession>K9VV03</accession>
<dbReference type="SUPFAM" id="SSF52540">
    <property type="entry name" value="P-loop containing nucleoside triphosphate hydrolases"/>
    <property type="match status" value="1"/>
</dbReference>
<dbReference type="InterPro" id="IPR011646">
    <property type="entry name" value="KAP_P-loop"/>
</dbReference>
<keyword evidence="3" id="KW-1185">Reference proteome</keyword>
<dbReference type="Gene3D" id="3.40.50.300">
    <property type="entry name" value="P-loop containing nucleotide triphosphate hydrolases"/>
    <property type="match status" value="1"/>
</dbReference>
<gene>
    <name evidence="2" type="ORF">Cri9333_1024</name>
</gene>
<dbReference type="Pfam" id="PF07693">
    <property type="entry name" value="KAP_NTPase"/>
    <property type="match status" value="1"/>
</dbReference>
<dbReference type="STRING" id="1173022.Cri9333_1024"/>
<name>K9VV03_9CYAN</name>
<dbReference type="Proteomes" id="UP000010472">
    <property type="component" value="Chromosome"/>
</dbReference>
<dbReference type="AlphaFoldDB" id="K9VV03"/>
<proteinExistence type="predicted"/>
<feature type="domain" description="KAP NTPase" evidence="1">
    <location>
        <begin position="42"/>
        <end position="239"/>
    </location>
</feature>
<dbReference type="RefSeq" id="WP_015202060.1">
    <property type="nucleotide sequence ID" value="NC_019753.1"/>
</dbReference>
<evidence type="ECO:0000313" key="3">
    <source>
        <dbReference type="Proteomes" id="UP000010472"/>
    </source>
</evidence>
<dbReference type="InterPro" id="IPR027417">
    <property type="entry name" value="P-loop_NTPase"/>
</dbReference>
<dbReference type="PATRIC" id="fig|1173022.3.peg.1110"/>
<protein>
    <recommendedName>
        <fullName evidence="1">KAP NTPase domain-containing protein</fullName>
    </recommendedName>
</protein>
<reference evidence="2 3" key="1">
    <citation type="submission" date="2012-06" db="EMBL/GenBank/DDBJ databases">
        <title>Finished chromosome of genome of Crinalium epipsammum PCC 9333.</title>
        <authorList>
            <consortium name="US DOE Joint Genome Institute"/>
            <person name="Gugger M."/>
            <person name="Coursin T."/>
            <person name="Rippka R."/>
            <person name="Tandeau De Marsac N."/>
            <person name="Huntemann M."/>
            <person name="Wei C.-L."/>
            <person name="Han J."/>
            <person name="Detter J.C."/>
            <person name="Han C."/>
            <person name="Tapia R."/>
            <person name="Davenport K."/>
            <person name="Daligault H."/>
            <person name="Erkkila T."/>
            <person name="Gu W."/>
            <person name="Munk A.C.C."/>
            <person name="Teshima H."/>
            <person name="Xu Y."/>
            <person name="Chain P."/>
            <person name="Chen A."/>
            <person name="Krypides N."/>
            <person name="Mavromatis K."/>
            <person name="Markowitz V."/>
            <person name="Szeto E."/>
            <person name="Ivanova N."/>
            <person name="Mikhailova N."/>
            <person name="Ovchinnikova G."/>
            <person name="Pagani I."/>
            <person name="Pati A."/>
            <person name="Goodwin L."/>
            <person name="Peters L."/>
            <person name="Pitluck S."/>
            <person name="Woyke T."/>
            <person name="Kerfeld C."/>
        </authorList>
    </citation>
    <scope>NUCLEOTIDE SEQUENCE [LARGE SCALE GENOMIC DNA]</scope>
    <source>
        <strain evidence="2 3">PCC 9333</strain>
    </source>
</reference>
<organism evidence="2 3">
    <name type="scientific">Crinalium epipsammum PCC 9333</name>
    <dbReference type="NCBI Taxonomy" id="1173022"/>
    <lineage>
        <taxon>Bacteria</taxon>
        <taxon>Bacillati</taxon>
        <taxon>Cyanobacteriota</taxon>
        <taxon>Cyanophyceae</taxon>
        <taxon>Gomontiellales</taxon>
        <taxon>Gomontiellaceae</taxon>
        <taxon>Crinalium</taxon>
    </lineage>
</organism>
<evidence type="ECO:0000313" key="2">
    <source>
        <dbReference type="EMBL" id="AFZ11938.1"/>
    </source>
</evidence>
<sequence>MSIPVDRATTLKAAFRACDVGSLVGKDIQRYYVDLSKVRNSKSIKSVSTKLDFLEPGEFSTILFTGHRGCGKSTELPRIQHEWESQYRVIYLEADAELDILDAEYTDLYLVIIKKVADELSKLELKFDRKLLKNFESWFKEVTQETEETVEKSVSLDASFEGGFEIPFISKLLAKLLAQIKGSDKQKTTIRQTLQRDIARLKTDINLLLSDAFQKISRKYPQYSKGLLMVFDNLDRVPPHVGNHLFFDYAAQLQELNCTIIYTAPISVVYSEKNLSNAFDSPNIVSMVNIYEFSRNNCDLKCNQAGLAAIASLIEHRVDVDAVFEDRQLLLDLAKASGGHVRQLMQMTASSCLTAATSGNNKVTADDVIYAIKQEQFNFERIIPTDHYPELAQVCLEKDVRKDELGRTMMFNLSVFEYNGSSRWNYINPVVKESDAFQKALYTAQAAGSNT</sequence>